<dbReference type="AlphaFoldDB" id="A0A9P7ZJ07"/>
<accession>A0A9P7ZJ07</accession>
<comment type="caution">
    <text evidence="2">The sequence shown here is derived from an EMBL/GenBank/DDBJ whole genome shotgun (WGS) entry which is preliminary data.</text>
</comment>
<evidence type="ECO:0000256" key="1">
    <source>
        <dbReference type="SAM" id="MobiDB-lite"/>
    </source>
</evidence>
<gene>
    <name evidence="2" type="ORF">F5Z01DRAFT_638055</name>
</gene>
<protein>
    <submittedName>
        <fullName evidence="2">Uncharacterized protein</fullName>
    </submittedName>
</protein>
<dbReference type="EMBL" id="MU251260">
    <property type="protein sequence ID" value="KAG9252895.1"/>
    <property type="molecule type" value="Genomic_DNA"/>
</dbReference>
<dbReference type="Proteomes" id="UP000887229">
    <property type="component" value="Unassembled WGS sequence"/>
</dbReference>
<reference evidence="2" key="1">
    <citation type="journal article" date="2021" name="IMA Fungus">
        <title>Genomic characterization of three marine fungi, including Emericellopsis atlantica sp. nov. with signatures of a generalist lifestyle and marine biomass degradation.</title>
        <authorList>
            <person name="Hagestad O.C."/>
            <person name="Hou L."/>
            <person name="Andersen J.H."/>
            <person name="Hansen E.H."/>
            <person name="Altermark B."/>
            <person name="Li C."/>
            <person name="Kuhnert E."/>
            <person name="Cox R.J."/>
            <person name="Crous P.W."/>
            <person name="Spatafora J.W."/>
            <person name="Lail K."/>
            <person name="Amirebrahimi M."/>
            <person name="Lipzen A."/>
            <person name="Pangilinan J."/>
            <person name="Andreopoulos W."/>
            <person name="Hayes R.D."/>
            <person name="Ng V."/>
            <person name="Grigoriev I.V."/>
            <person name="Jackson S.A."/>
            <person name="Sutton T.D.S."/>
            <person name="Dobson A.D.W."/>
            <person name="Rama T."/>
        </authorList>
    </citation>
    <scope>NUCLEOTIDE SEQUENCE</scope>
    <source>
        <strain evidence="2">TS7</strain>
    </source>
</reference>
<dbReference type="GeneID" id="70293237"/>
<dbReference type="RefSeq" id="XP_046116819.1">
    <property type="nucleotide sequence ID" value="XM_046262334.1"/>
</dbReference>
<keyword evidence="3" id="KW-1185">Reference proteome</keyword>
<proteinExistence type="predicted"/>
<feature type="region of interest" description="Disordered" evidence="1">
    <location>
        <begin position="1"/>
        <end position="33"/>
    </location>
</feature>
<sequence length="175" mass="19591">MLICPKDLLSSDSMTRSRKRSPSTGSLTKNENKKPKVLDPFECGETFANDSDDIYCSCESESDSNAEFLIPFAQTTEIDHSMAANPAEEAELLNSKRVVTNFFIRYSYTSYIKVLKLDNFLRMSFKDLLAFIPDETPGDYTWQSMSDICISLTTDDGVLFTDALPFNSLTSSLAP</sequence>
<organism evidence="2 3">
    <name type="scientific">Emericellopsis atlantica</name>
    <dbReference type="NCBI Taxonomy" id="2614577"/>
    <lineage>
        <taxon>Eukaryota</taxon>
        <taxon>Fungi</taxon>
        <taxon>Dikarya</taxon>
        <taxon>Ascomycota</taxon>
        <taxon>Pezizomycotina</taxon>
        <taxon>Sordariomycetes</taxon>
        <taxon>Hypocreomycetidae</taxon>
        <taxon>Hypocreales</taxon>
        <taxon>Bionectriaceae</taxon>
        <taxon>Emericellopsis</taxon>
    </lineage>
</organism>
<evidence type="ECO:0000313" key="2">
    <source>
        <dbReference type="EMBL" id="KAG9252895.1"/>
    </source>
</evidence>
<evidence type="ECO:0000313" key="3">
    <source>
        <dbReference type="Proteomes" id="UP000887229"/>
    </source>
</evidence>
<name>A0A9P7ZJ07_9HYPO</name>